<feature type="transmembrane region" description="Helical" evidence="2">
    <location>
        <begin position="126"/>
        <end position="147"/>
    </location>
</feature>
<feature type="transmembrane region" description="Helical" evidence="2">
    <location>
        <begin position="72"/>
        <end position="92"/>
    </location>
</feature>
<feature type="region of interest" description="Disordered" evidence="1">
    <location>
        <begin position="225"/>
        <end position="252"/>
    </location>
</feature>
<evidence type="ECO:0000256" key="1">
    <source>
        <dbReference type="SAM" id="MobiDB-lite"/>
    </source>
</evidence>
<dbReference type="SUPFAM" id="SSF81324">
    <property type="entry name" value="Voltage-gated potassium channels"/>
    <property type="match status" value="1"/>
</dbReference>
<dbReference type="InterPro" id="IPR013099">
    <property type="entry name" value="K_chnl_dom"/>
</dbReference>
<reference evidence="5" key="1">
    <citation type="journal article" date="2021" name="Int. J. Syst. Evol. Microbiol.">
        <title>Actinocatenispora comari sp. nov., an endophytic actinomycete isolated from aerial parts of Comarum salesowianum.</title>
        <authorList>
            <person name="Oyunbileg N."/>
            <person name="Iizaka Y."/>
            <person name="Hamada M."/>
            <person name="Davaapurev B.O."/>
            <person name="Fukumoto A."/>
            <person name="Tsetseg B."/>
            <person name="Kato F."/>
            <person name="Tamura T."/>
            <person name="Batkhuu J."/>
            <person name="Anzai Y."/>
        </authorList>
    </citation>
    <scope>NUCLEOTIDE SEQUENCE [LARGE SCALE GENOMIC DNA]</scope>
    <source>
        <strain evidence="5">NUM-2625</strain>
    </source>
</reference>
<feature type="transmembrane region" description="Helical" evidence="2">
    <location>
        <begin position="98"/>
        <end position="119"/>
    </location>
</feature>
<evidence type="ECO:0000313" key="5">
    <source>
        <dbReference type="Proteomes" id="UP000614996"/>
    </source>
</evidence>
<keyword evidence="5" id="KW-1185">Reference proteome</keyword>
<dbReference type="Proteomes" id="UP000614996">
    <property type="component" value="Unassembled WGS sequence"/>
</dbReference>
<feature type="domain" description="Potassium channel" evidence="3">
    <location>
        <begin position="167"/>
        <end position="218"/>
    </location>
</feature>
<proteinExistence type="predicted"/>
<evidence type="ECO:0000256" key="2">
    <source>
        <dbReference type="SAM" id="Phobius"/>
    </source>
</evidence>
<keyword evidence="2" id="KW-0812">Transmembrane</keyword>
<accession>A0A8J4EJT7</accession>
<dbReference type="AlphaFoldDB" id="A0A8J4EJT7"/>
<dbReference type="RefSeq" id="WP_207124464.1">
    <property type="nucleotide sequence ID" value="NZ_BOPO01000027.1"/>
</dbReference>
<gene>
    <name evidence="4" type="ORF">NUM_19300</name>
</gene>
<keyword evidence="2" id="KW-1133">Transmembrane helix</keyword>
<dbReference type="Gene3D" id="1.10.287.70">
    <property type="match status" value="1"/>
</dbReference>
<feature type="transmembrane region" description="Helical" evidence="2">
    <location>
        <begin position="27"/>
        <end position="60"/>
    </location>
</feature>
<evidence type="ECO:0000259" key="3">
    <source>
        <dbReference type="Pfam" id="PF07885"/>
    </source>
</evidence>
<dbReference type="EMBL" id="BOPO01000027">
    <property type="protein sequence ID" value="GIL26676.1"/>
    <property type="molecule type" value="Genomic_DNA"/>
</dbReference>
<evidence type="ECO:0000313" key="4">
    <source>
        <dbReference type="EMBL" id="GIL26676.1"/>
    </source>
</evidence>
<keyword evidence="2" id="KW-0472">Membrane</keyword>
<feature type="transmembrane region" description="Helical" evidence="2">
    <location>
        <begin position="203"/>
        <end position="221"/>
    </location>
</feature>
<organism evidence="4 5">
    <name type="scientific">Actinocatenispora comari</name>
    <dbReference type="NCBI Taxonomy" id="2807577"/>
    <lineage>
        <taxon>Bacteria</taxon>
        <taxon>Bacillati</taxon>
        <taxon>Actinomycetota</taxon>
        <taxon>Actinomycetes</taxon>
        <taxon>Micromonosporales</taxon>
        <taxon>Micromonosporaceae</taxon>
        <taxon>Actinocatenispora</taxon>
    </lineage>
</organism>
<name>A0A8J4EJT7_9ACTN</name>
<comment type="caution">
    <text evidence="4">The sequence shown here is derived from an EMBL/GenBank/DDBJ whole genome shotgun (WGS) entry which is preliminary data.</text>
</comment>
<protein>
    <recommendedName>
        <fullName evidence="3">Potassium channel domain-containing protein</fullName>
    </recommendedName>
</protein>
<feature type="compositionally biased region" description="Basic and acidic residues" evidence="1">
    <location>
        <begin position="242"/>
        <end position="252"/>
    </location>
</feature>
<sequence>MSDTPRPAAPPGQLRRLWRLARQPDAYGVVLFAVLLALVCTGFGGPGGALAAVLLALTLLFAVHTARYPARLVRAAAVTGAVAVLIEIAGLLAGYRPLVIAGDALTMLLVAGTIALVLARVGRSPRITLATVAAALSVYLLVAVGYADAFGLIDAARPTFFAGRGPDRPVDYLYFSLVTITTTGYGDLVPRARLGQMVAASEAVIGQLYLVTVVAMAVANIGRPRRRTARRDPAGPGQRPASRTDRGPDVSR</sequence>
<dbReference type="Pfam" id="PF07885">
    <property type="entry name" value="Ion_trans_2"/>
    <property type="match status" value="1"/>
</dbReference>